<keyword evidence="2" id="KW-1185">Reference proteome</keyword>
<name>A0ABT3L3K4_9CYAN</name>
<evidence type="ECO:0000313" key="1">
    <source>
        <dbReference type="EMBL" id="MCW6036068.1"/>
    </source>
</evidence>
<gene>
    <name evidence="1" type="ORF">K4A83_07250</name>
</gene>
<dbReference type="EMBL" id="JAIHOM010000027">
    <property type="protein sequence ID" value="MCW6036068.1"/>
    <property type="molecule type" value="Genomic_DNA"/>
</dbReference>
<organism evidence="1 2">
    <name type="scientific">Spirulina subsalsa FACHB-351</name>
    <dbReference type="NCBI Taxonomy" id="234711"/>
    <lineage>
        <taxon>Bacteria</taxon>
        <taxon>Bacillati</taxon>
        <taxon>Cyanobacteriota</taxon>
        <taxon>Cyanophyceae</taxon>
        <taxon>Spirulinales</taxon>
        <taxon>Spirulinaceae</taxon>
        <taxon>Spirulina</taxon>
    </lineage>
</organism>
<protein>
    <submittedName>
        <fullName evidence="1">YbjN domain-containing protein</fullName>
    </submittedName>
</protein>
<evidence type="ECO:0000313" key="2">
    <source>
        <dbReference type="Proteomes" id="UP001526426"/>
    </source>
</evidence>
<dbReference type="Pfam" id="PF10722">
    <property type="entry name" value="YbjN"/>
    <property type="match status" value="1"/>
</dbReference>
<reference evidence="1 2" key="1">
    <citation type="submission" date="2021-08" db="EMBL/GenBank/DDBJ databases">
        <title>Draft genome sequence of Spirulina subsalsa with high tolerance to salinity and hype-accumulation of phycocyanin.</title>
        <authorList>
            <person name="Pei H."/>
            <person name="Jiang L."/>
        </authorList>
    </citation>
    <scope>NUCLEOTIDE SEQUENCE [LARGE SCALE GENOMIC DNA]</scope>
    <source>
        <strain evidence="1 2">FACHB-351</strain>
    </source>
</reference>
<sequence length="193" mass="22281">MSSSFWIQEGSDFLQQVSQLVQEAMGQLTEDSYSAKNNVKDGLIFQKVKSFFEQRQWNYQVIPNQNSLYFTYQANGQKWMVFFVAHEPQKQAVVYSVYPQKIPEAQHSNVAEFITGLNYYLLIGNFEMDLGDGELRYRTSLDCKECPVTFALLQQVLVTNLNMMTRYFERIQGVIEGRISPQDAIASQHFANA</sequence>
<dbReference type="Proteomes" id="UP001526426">
    <property type="component" value="Unassembled WGS sequence"/>
</dbReference>
<dbReference type="RefSeq" id="WP_265263803.1">
    <property type="nucleotide sequence ID" value="NZ_JAIHOM010000027.1"/>
</dbReference>
<accession>A0ABT3L3K4</accession>
<comment type="caution">
    <text evidence="1">The sequence shown here is derived from an EMBL/GenBank/DDBJ whole genome shotgun (WGS) entry which is preliminary data.</text>
</comment>
<proteinExistence type="predicted"/>
<dbReference type="InterPro" id="IPR019660">
    <property type="entry name" value="Put_sensory_transdc_reg_YbjN"/>
</dbReference>